<dbReference type="InterPro" id="IPR009081">
    <property type="entry name" value="PP-bd_ACP"/>
</dbReference>
<proteinExistence type="predicted"/>
<dbReference type="AlphaFoldDB" id="A0A9X2LK83"/>
<comment type="caution">
    <text evidence="2">The sequence shown here is derived from an EMBL/GenBank/DDBJ whole genome shotgun (WGS) entry which is preliminary data.</text>
</comment>
<dbReference type="InterPro" id="IPR036736">
    <property type="entry name" value="ACP-like_sf"/>
</dbReference>
<accession>A0A9X2LK83</accession>
<keyword evidence="3" id="KW-1185">Reference proteome</keyword>
<sequence length="82" mass="8854">MPSPSLSLDSVRLDVAAVLGEEPADVPVDENLQDLGLDSIRVMTLVERWRAHGNAVEFAELIEATPTVRGWYEHLSAAAPAS</sequence>
<evidence type="ECO:0000259" key="1">
    <source>
        <dbReference type="PROSITE" id="PS50075"/>
    </source>
</evidence>
<dbReference type="Proteomes" id="UP001142374">
    <property type="component" value="Unassembled WGS sequence"/>
</dbReference>
<dbReference type="EMBL" id="JANIID010000021">
    <property type="protein sequence ID" value="MCQ8772494.1"/>
    <property type="molecule type" value="Genomic_DNA"/>
</dbReference>
<name>A0A9X2LK83_9ACTN</name>
<evidence type="ECO:0000313" key="3">
    <source>
        <dbReference type="Proteomes" id="UP001142374"/>
    </source>
</evidence>
<protein>
    <submittedName>
        <fullName evidence="2">Phosphopantetheine-binding protein</fullName>
    </submittedName>
</protein>
<gene>
    <name evidence="2" type="ORF">NQU55_22380</name>
</gene>
<dbReference type="Pfam" id="PF00550">
    <property type="entry name" value="PP-binding"/>
    <property type="match status" value="1"/>
</dbReference>
<dbReference type="RefSeq" id="WP_256791010.1">
    <property type="nucleotide sequence ID" value="NZ_JANIID010000021.1"/>
</dbReference>
<dbReference type="PROSITE" id="PS50075">
    <property type="entry name" value="CARRIER"/>
    <property type="match status" value="1"/>
</dbReference>
<dbReference type="SUPFAM" id="SSF47336">
    <property type="entry name" value="ACP-like"/>
    <property type="match status" value="1"/>
</dbReference>
<feature type="domain" description="Carrier" evidence="1">
    <location>
        <begin position="2"/>
        <end position="79"/>
    </location>
</feature>
<evidence type="ECO:0000313" key="2">
    <source>
        <dbReference type="EMBL" id="MCQ8772494.1"/>
    </source>
</evidence>
<organism evidence="2 3">
    <name type="scientific">Streptomyces telluris</name>
    <dbReference type="NCBI Taxonomy" id="2720021"/>
    <lineage>
        <taxon>Bacteria</taxon>
        <taxon>Bacillati</taxon>
        <taxon>Actinomycetota</taxon>
        <taxon>Actinomycetes</taxon>
        <taxon>Kitasatosporales</taxon>
        <taxon>Streptomycetaceae</taxon>
        <taxon>Streptomyces</taxon>
    </lineage>
</organism>
<reference evidence="2" key="1">
    <citation type="submission" date="2022-06" db="EMBL/GenBank/DDBJ databases">
        <title>WGS of actinobacteria.</title>
        <authorList>
            <person name="Thawai C."/>
        </authorList>
    </citation>
    <scope>NUCLEOTIDE SEQUENCE</scope>
    <source>
        <strain evidence="2">AA8</strain>
    </source>
</reference>
<dbReference type="Gene3D" id="1.10.1200.10">
    <property type="entry name" value="ACP-like"/>
    <property type="match status" value="1"/>
</dbReference>